<dbReference type="InterPro" id="IPR012312">
    <property type="entry name" value="Hemerythrin-like"/>
</dbReference>
<dbReference type="EMBL" id="LN885086">
    <property type="protein sequence ID" value="CUQ65143.1"/>
    <property type="molecule type" value="Genomic_DNA"/>
</dbReference>
<dbReference type="KEGG" id="nio:NITINOP_0167"/>
<dbReference type="Pfam" id="PF01814">
    <property type="entry name" value="Hemerythrin"/>
    <property type="match status" value="1"/>
</dbReference>
<proteinExistence type="predicted"/>
<organism evidence="2 3">
    <name type="scientific">Candidatus Nitrospira inopinata</name>
    <dbReference type="NCBI Taxonomy" id="1715989"/>
    <lineage>
        <taxon>Bacteria</taxon>
        <taxon>Pseudomonadati</taxon>
        <taxon>Nitrospirota</taxon>
        <taxon>Nitrospiria</taxon>
        <taxon>Nitrospirales</taxon>
        <taxon>Nitrospiraceae</taxon>
        <taxon>Nitrospira</taxon>
    </lineage>
</organism>
<dbReference type="RefSeq" id="WP_062481911.1">
    <property type="nucleotide sequence ID" value="NZ_LN885086.1"/>
</dbReference>
<reference evidence="3" key="1">
    <citation type="submission" date="2015-09" db="EMBL/GenBank/DDBJ databases">
        <authorList>
            <person name="Daims H."/>
        </authorList>
    </citation>
    <scope>NUCLEOTIDE SEQUENCE [LARGE SCALE GENOMIC DNA]</scope>
</reference>
<accession>A0A0S4KLA6</accession>
<protein>
    <recommendedName>
        <fullName evidence="1">Hemerythrin-like domain-containing protein</fullName>
    </recommendedName>
</protein>
<evidence type="ECO:0000313" key="2">
    <source>
        <dbReference type="EMBL" id="CUQ65143.1"/>
    </source>
</evidence>
<keyword evidence="3" id="KW-1185">Reference proteome</keyword>
<evidence type="ECO:0000313" key="3">
    <source>
        <dbReference type="Proteomes" id="UP000066284"/>
    </source>
</evidence>
<feature type="domain" description="Hemerythrin-like" evidence="1">
    <location>
        <begin position="14"/>
        <end position="90"/>
    </location>
</feature>
<evidence type="ECO:0000259" key="1">
    <source>
        <dbReference type="Pfam" id="PF01814"/>
    </source>
</evidence>
<name>A0A0S4KLA6_9BACT</name>
<dbReference type="Proteomes" id="UP000066284">
    <property type="component" value="Chromosome 1"/>
</dbReference>
<sequence>MEEEGGRARGPIATYLVEDHRQLDGLLERAVADPDRVDRESYDRFRAGLLRHIGMEEKILLPAIQRWRGGSPWPMAPKLRLDHGAIASLLMPTPTASVIGTLRDILAEHNGVEEGPEGLYATGDELAGAEAEQILARLQAAPDVTVMPHSDTEAVIHTVRRAVEKAGYRFKE</sequence>
<dbReference type="STRING" id="1715989.NITINOP_0167"/>
<dbReference type="AlphaFoldDB" id="A0A0S4KLA6"/>
<dbReference type="OrthoDB" id="668193at2"/>
<gene>
    <name evidence="2" type="ORF">NITINOP_0167</name>
</gene>